<name>A0ABD3GGB6_9MARC</name>
<organism evidence="2 3">
    <name type="scientific">Riccia sorocarpa</name>
    <dbReference type="NCBI Taxonomy" id="122646"/>
    <lineage>
        <taxon>Eukaryota</taxon>
        <taxon>Viridiplantae</taxon>
        <taxon>Streptophyta</taxon>
        <taxon>Embryophyta</taxon>
        <taxon>Marchantiophyta</taxon>
        <taxon>Marchantiopsida</taxon>
        <taxon>Marchantiidae</taxon>
        <taxon>Marchantiales</taxon>
        <taxon>Ricciaceae</taxon>
        <taxon>Riccia</taxon>
    </lineage>
</organism>
<feature type="compositionally biased region" description="Polar residues" evidence="1">
    <location>
        <begin position="18"/>
        <end position="29"/>
    </location>
</feature>
<dbReference type="EMBL" id="JBJQOH010000008">
    <property type="protein sequence ID" value="KAL3677065.1"/>
    <property type="molecule type" value="Genomic_DNA"/>
</dbReference>
<gene>
    <name evidence="2" type="ORF">R1sor_027013</name>
</gene>
<evidence type="ECO:0000313" key="3">
    <source>
        <dbReference type="Proteomes" id="UP001633002"/>
    </source>
</evidence>
<protein>
    <submittedName>
        <fullName evidence="2">Uncharacterized protein</fullName>
    </submittedName>
</protein>
<feature type="compositionally biased region" description="Low complexity" evidence="1">
    <location>
        <begin position="1"/>
        <end position="17"/>
    </location>
</feature>
<reference evidence="2 3" key="1">
    <citation type="submission" date="2024-09" db="EMBL/GenBank/DDBJ databases">
        <title>Chromosome-scale assembly of Riccia sorocarpa.</title>
        <authorList>
            <person name="Paukszto L."/>
        </authorList>
    </citation>
    <scope>NUCLEOTIDE SEQUENCE [LARGE SCALE GENOMIC DNA]</scope>
    <source>
        <strain evidence="2">LP-2024</strain>
        <tissue evidence="2">Aerial parts of the thallus</tissue>
    </source>
</reference>
<evidence type="ECO:0000256" key="1">
    <source>
        <dbReference type="SAM" id="MobiDB-lite"/>
    </source>
</evidence>
<evidence type="ECO:0000313" key="2">
    <source>
        <dbReference type="EMBL" id="KAL3677065.1"/>
    </source>
</evidence>
<feature type="region of interest" description="Disordered" evidence="1">
    <location>
        <begin position="193"/>
        <end position="212"/>
    </location>
</feature>
<feature type="region of interest" description="Disordered" evidence="1">
    <location>
        <begin position="1"/>
        <end position="56"/>
    </location>
</feature>
<accession>A0ABD3GGB6</accession>
<comment type="caution">
    <text evidence="2">The sequence shown here is derived from an EMBL/GenBank/DDBJ whole genome shotgun (WGS) entry which is preliminary data.</text>
</comment>
<dbReference type="Proteomes" id="UP001633002">
    <property type="component" value="Unassembled WGS sequence"/>
</dbReference>
<sequence>MPTKAASADSPKSAATKLSNRFSVLQNAEENQEHDDIETTGGTTDTSAPNKVSNAEDPLSCAVDDLHNMTQPLTVNTNHEAMSSQKTTEIDLNLKTTSTSSSVDTVHEDALDDVTQTQILSQSAGQNSREPHDNASLHTPFGLHRSAHTPLMQRSTFEAAGSPLSPLEQMIVAKKHFLDNGKALPHEEAIEDAERRNQHKQNRPMQEEPPNARPHQLLMTQMLKWTSIQGAVAQGTISLNDEVKPENREAIVALKELKVKDRVKLQARLAAVAANTNVLVDYTVSGRGGAALLVPQQYLILDRGTSGTGNAV</sequence>
<dbReference type="AlphaFoldDB" id="A0ABD3GGB6"/>
<keyword evidence="3" id="KW-1185">Reference proteome</keyword>
<proteinExistence type="predicted"/>